<feature type="transmembrane region" description="Helical" evidence="1">
    <location>
        <begin position="98"/>
        <end position="119"/>
    </location>
</feature>
<keyword evidence="3" id="KW-1185">Reference proteome</keyword>
<reference evidence="2 3" key="1">
    <citation type="submission" date="2016-10" db="EMBL/GenBank/DDBJ databases">
        <authorList>
            <person name="Varghese N."/>
            <person name="Submissions S."/>
        </authorList>
    </citation>
    <scope>NUCLEOTIDE SEQUENCE [LARGE SCALE GENOMIC DNA]</scope>
    <source>
        <strain evidence="2 3">DSM 17997</strain>
    </source>
</reference>
<keyword evidence="1" id="KW-1133">Transmembrane helix</keyword>
<protein>
    <submittedName>
        <fullName evidence="2">Uncharacterized protein</fullName>
    </submittedName>
</protein>
<organism evidence="2 3">
    <name type="scientific">Rhodonellum ikkaensis</name>
    <dbReference type="NCBI Taxonomy" id="336829"/>
    <lineage>
        <taxon>Bacteria</taxon>
        <taxon>Pseudomonadati</taxon>
        <taxon>Bacteroidota</taxon>
        <taxon>Cytophagia</taxon>
        <taxon>Cytophagales</taxon>
        <taxon>Cytophagaceae</taxon>
        <taxon>Rhodonellum</taxon>
    </lineage>
</organism>
<dbReference type="EMBL" id="FNQC01000037">
    <property type="protein sequence ID" value="SDZ58920.1"/>
    <property type="molecule type" value="Genomic_DNA"/>
</dbReference>
<keyword evidence="1" id="KW-0812">Transmembrane</keyword>
<name>A0A1H3U8Y2_9BACT</name>
<dbReference type="Proteomes" id="UP000199663">
    <property type="component" value="Unassembled WGS sequence"/>
</dbReference>
<evidence type="ECO:0000313" key="2">
    <source>
        <dbReference type="EMBL" id="SDZ58920.1"/>
    </source>
</evidence>
<sequence length="120" mass="14350">MTKMEIYEFEKSLKKLDEFISEGLALEAGILYDRIRESLDLYSDEDKYIQLESYSEKINAAKQIRKRNEVLGAATEEFFNSVIKEQKRQFEVMTDIRWYLKFFFWLAVIGLILMVISWLV</sequence>
<accession>A0A1H3U8Y2</accession>
<gene>
    <name evidence="2" type="ORF">SAMN05444412_13710</name>
</gene>
<evidence type="ECO:0000256" key="1">
    <source>
        <dbReference type="SAM" id="Phobius"/>
    </source>
</evidence>
<proteinExistence type="predicted"/>
<evidence type="ECO:0000313" key="3">
    <source>
        <dbReference type="Proteomes" id="UP000199663"/>
    </source>
</evidence>
<keyword evidence="1" id="KW-0472">Membrane</keyword>
<dbReference type="RefSeq" id="WP_019597353.1">
    <property type="nucleotide sequence ID" value="NZ_FNQC01000037.1"/>
</dbReference>
<comment type="caution">
    <text evidence="2">The sequence shown here is derived from an EMBL/GenBank/DDBJ whole genome shotgun (WGS) entry which is preliminary data.</text>
</comment>